<accession>A0A0D2XAR9</accession>
<name>A0A0D2XAR9_FUSOF</name>
<evidence type="ECO:0000313" key="1">
    <source>
        <dbReference type="EnsemblFungi" id="FOXG_00985P0"/>
    </source>
</evidence>
<reference evidence="2" key="1">
    <citation type="journal article" date="2012" name="Mol. Plant Microbe Interact.">
        <title>A highly conserved effector in Fusarium oxysporum is required for full virulence on Arabidopsis.</title>
        <authorList>
            <person name="Thatcher L.F."/>
            <person name="Gardiner D.M."/>
            <person name="Kazan K."/>
            <person name="Manners J."/>
        </authorList>
    </citation>
    <scope>NUCLEOTIDE SEQUENCE [LARGE SCALE GENOMIC DNA]</scope>
    <source>
        <strain evidence="2">Fo5176</strain>
    </source>
</reference>
<proteinExistence type="predicted"/>
<dbReference type="AlphaFoldDB" id="A0A0D2XAR9"/>
<protein>
    <recommendedName>
        <fullName evidence="3">Secreted protein</fullName>
    </recommendedName>
</protein>
<sequence length="75" mass="8183">MPAPRMGRTSTLLLTACRGATSTPRMLSDTLEASIITYKDDSCTILSRILQGCIGDWITKVITELLDGFHTHISS</sequence>
<dbReference type="Proteomes" id="UP000002489">
    <property type="component" value="Unassembled WGS sequence"/>
</dbReference>
<evidence type="ECO:0000313" key="2">
    <source>
        <dbReference type="Proteomes" id="UP000002489"/>
    </source>
</evidence>
<dbReference type="EnsemblFungi" id="FOXG_00985T0">
    <property type="protein sequence ID" value="FOXG_00985P0"/>
    <property type="gene ID" value="FOXG_00985"/>
</dbReference>
<reference evidence="1" key="2">
    <citation type="submission" date="2025-08" db="UniProtKB">
        <authorList>
            <consortium name="EnsemblFungi"/>
        </authorList>
    </citation>
    <scope>IDENTIFICATION</scope>
    <source>
        <strain evidence="1">4287 / CBS 123668 / FGSC 9935 / NRRL 34936</strain>
    </source>
</reference>
<evidence type="ECO:0008006" key="3">
    <source>
        <dbReference type="Google" id="ProtNLM"/>
    </source>
</evidence>
<organism evidence="1 2">
    <name type="scientific">Fusarium oxysporum (strain Fo5176)</name>
    <name type="common">Fusarium vascular wilt</name>
    <dbReference type="NCBI Taxonomy" id="660025"/>
    <lineage>
        <taxon>Eukaryota</taxon>
        <taxon>Fungi</taxon>
        <taxon>Dikarya</taxon>
        <taxon>Ascomycota</taxon>
        <taxon>Pezizomycotina</taxon>
        <taxon>Sordariomycetes</taxon>
        <taxon>Hypocreomycetidae</taxon>
        <taxon>Hypocreales</taxon>
        <taxon>Nectriaceae</taxon>
        <taxon>Fusarium</taxon>
        <taxon>Fusarium oxysporum species complex</taxon>
    </lineage>
</organism>